<keyword evidence="2" id="KW-0812">Transmembrane</keyword>
<gene>
    <name evidence="3" type="ORF">NCTC11391_00475</name>
</gene>
<dbReference type="RefSeq" id="WP_003001348.1">
    <property type="nucleotide sequence ID" value="NZ_UHFA01000002.1"/>
</dbReference>
<feature type="compositionally biased region" description="Low complexity" evidence="1">
    <location>
        <begin position="16"/>
        <end position="27"/>
    </location>
</feature>
<protein>
    <submittedName>
        <fullName evidence="3">Uncharacterized protein</fullName>
    </submittedName>
</protein>
<keyword evidence="4" id="KW-1185">Reference proteome</keyword>
<feature type="compositionally biased region" description="Polar residues" evidence="1">
    <location>
        <begin position="83"/>
        <end position="92"/>
    </location>
</feature>
<feature type="transmembrane region" description="Helical" evidence="2">
    <location>
        <begin position="39"/>
        <end position="60"/>
    </location>
</feature>
<evidence type="ECO:0000256" key="2">
    <source>
        <dbReference type="SAM" id="Phobius"/>
    </source>
</evidence>
<feature type="region of interest" description="Disordered" evidence="1">
    <location>
        <begin position="73"/>
        <end position="92"/>
    </location>
</feature>
<keyword evidence="2" id="KW-1133">Transmembrane helix</keyword>
<name>A0A380JBI5_STRDO</name>
<dbReference type="AlphaFoldDB" id="A0A380JBI5"/>
<proteinExistence type="predicted"/>
<dbReference type="EMBL" id="UHFA01000002">
    <property type="protein sequence ID" value="SUN35455.1"/>
    <property type="molecule type" value="Genomic_DNA"/>
</dbReference>
<organism evidence="3 4">
    <name type="scientific">Streptococcus downei MFe28</name>
    <dbReference type="NCBI Taxonomy" id="764290"/>
    <lineage>
        <taxon>Bacteria</taxon>
        <taxon>Bacillati</taxon>
        <taxon>Bacillota</taxon>
        <taxon>Bacilli</taxon>
        <taxon>Lactobacillales</taxon>
        <taxon>Streptococcaceae</taxon>
        <taxon>Streptococcus</taxon>
    </lineage>
</organism>
<dbReference type="OrthoDB" id="2237288at2"/>
<feature type="region of interest" description="Disordered" evidence="1">
    <location>
        <begin position="1"/>
        <end position="31"/>
    </location>
</feature>
<dbReference type="Proteomes" id="UP000254082">
    <property type="component" value="Unassembled WGS sequence"/>
</dbReference>
<accession>A0A380JBI5</accession>
<keyword evidence="2" id="KW-0472">Membrane</keyword>
<sequence length="257" mass="28865">MSEKYNQEFEAEQTYSRRAVSRSQSSAKPKKKKSRGKKIFWTLLLLILVLGGAGAAYRYWSGDIDGSYRATTLEEESKKELKNPSTTSSDESQIDVSQYISFKVDVTIKDDKAQAIETITFDRKKAYQQYRNMLESQIKDKPGVTLDDLHQYGTPTTEEEFLQKFNADIKESAKRAGLTYDEDAGIVKATVFEGKVNRWTHAIDVSKVYGKGSLTIGDSKAASNPLDVFKKGNSLSFNKTDSGLDLKADKTIHLQKN</sequence>
<reference evidence="3 4" key="1">
    <citation type="submission" date="2018-06" db="EMBL/GenBank/DDBJ databases">
        <authorList>
            <consortium name="Pathogen Informatics"/>
            <person name="Doyle S."/>
        </authorList>
    </citation>
    <scope>NUCLEOTIDE SEQUENCE [LARGE SCALE GENOMIC DNA]</scope>
    <source>
        <strain evidence="4">NCTC 11391</strain>
    </source>
</reference>
<evidence type="ECO:0000313" key="4">
    <source>
        <dbReference type="Proteomes" id="UP000254082"/>
    </source>
</evidence>
<evidence type="ECO:0000313" key="3">
    <source>
        <dbReference type="EMBL" id="SUN35455.1"/>
    </source>
</evidence>
<evidence type="ECO:0000256" key="1">
    <source>
        <dbReference type="SAM" id="MobiDB-lite"/>
    </source>
</evidence>